<name>E1R6R0_SEDSS</name>
<dbReference type="InterPro" id="IPR015422">
    <property type="entry name" value="PyrdxlP-dep_Trfase_small"/>
</dbReference>
<evidence type="ECO:0000313" key="2">
    <source>
        <dbReference type="Proteomes" id="UP000002318"/>
    </source>
</evidence>
<keyword evidence="2" id="KW-1185">Reference proteome</keyword>
<proteinExistence type="predicted"/>
<evidence type="ECO:0008006" key="3">
    <source>
        <dbReference type="Google" id="ProtNLM"/>
    </source>
</evidence>
<dbReference type="eggNOG" id="COG0399">
    <property type="taxonomic scope" value="Bacteria"/>
</dbReference>
<dbReference type="Gene3D" id="3.40.640.10">
    <property type="entry name" value="Type I PLP-dependent aspartate aminotransferase-like (Major domain)"/>
    <property type="match status" value="1"/>
</dbReference>
<dbReference type="STRING" id="573413.Spirs_0032"/>
<gene>
    <name evidence="1" type="ordered locus">Spirs_0032</name>
</gene>
<dbReference type="InterPro" id="IPR015421">
    <property type="entry name" value="PyrdxlP-dep_Trfase_major"/>
</dbReference>
<evidence type="ECO:0000313" key="1">
    <source>
        <dbReference type="EMBL" id="ADK79192.1"/>
    </source>
</evidence>
<dbReference type="EMBL" id="CP002116">
    <property type="protein sequence ID" value="ADK79192.1"/>
    <property type="molecule type" value="Genomic_DNA"/>
</dbReference>
<dbReference type="HOGENOM" id="CLU_059313_1_0_12"/>
<protein>
    <recommendedName>
        <fullName evidence="3">DegT/DnrJ/EryC1/StrS aminotransferase</fullName>
    </recommendedName>
</protein>
<dbReference type="Gene3D" id="3.90.1150.10">
    <property type="entry name" value="Aspartate Aminotransferase, domain 1"/>
    <property type="match status" value="1"/>
</dbReference>
<sequence>MGIGRMFPLEAVGNKRQEYPASLGSDVCFCMSGRCAIYACLLDFLPSDSRRVVYAPAYTCETVLASYLKAGYSCRFYDIDPEGLRPRFREEELDEVSLLSLCGYYGVSTYDREFVRRCAERGIVIIHDTTHTPFQPDPAADYIAGSMRKWMGIACGGIAAKRKGHFSISPLPVDPEHLAGRYASLELAGKAQKGDLHASSEASSVFWETELALRKSFDAYGSDEQSRRILEYYPYDDMIARRRANYGLLLGLLGPPTGWAPVFPLLPENATPSHFSLYADDREDLRSFLAQRDVATTVYWPIPPMIGDISSYPGAEWIYNHICSIQIDQRYGAEDMRLLASCLNAYSRI</sequence>
<dbReference type="SUPFAM" id="SSF53383">
    <property type="entry name" value="PLP-dependent transferases"/>
    <property type="match status" value="1"/>
</dbReference>
<dbReference type="AlphaFoldDB" id="E1R6R0"/>
<dbReference type="RefSeq" id="WP_013252656.1">
    <property type="nucleotide sequence ID" value="NC_014364.1"/>
</dbReference>
<dbReference type="Proteomes" id="UP000002318">
    <property type="component" value="Chromosome"/>
</dbReference>
<accession>E1R6R0</accession>
<organism evidence="1 2">
    <name type="scientific">Sediminispirochaeta smaragdinae (strain DSM 11293 / JCM 15392 / SEBR 4228)</name>
    <name type="common">Spirochaeta smaragdinae</name>
    <dbReference type="NCBI Taxonomy" id="573413"/>
    <lineage>
        <taxon>Bacteria</taxon>
        <taxon>Pseudomonadati</taxon>
        <taxon>Spirochaetota</taxon>
        <taxon>Spirochaetia</taxon>
        <taxon>Spirochaetales</taxon>
        <taxon>Spirochaetaceae</taxon>
        <taxon>Sediminispirochaeta</taxon>
    </lineage>
</organism>
<dbReference type="OrthoDB" id="8955051at2"/>
<dbReference type="KEGG" id="ssm:Spirs_0032"/>
<dbReference type="InterPro" id="IPR015424">
    <property type="entry name" value="PyrdxlP-dep_Trfase"/>
</dbReference>
<reference evidence="1 2" key="1">
    <citation type="journal article" date="2010" name="Stand. Genomic Sci.">
        <title>Complete genome sequence of Spirochaeta smaragdinae type strain (SEBR 4228).</title>
        <authorList>
            <person name="Mavromatis K."/>
            <person name="Yasawong M."/>
            <person name="Chertkov O."/>
            <person name="Lapidus A."/>
            <person name="Lucas S."/>
            <person name="Nolan M."/>
            <person name="Del Rio T.G."/>
            <person name="Tice H."/>
            <person name="Cheng J.F."/>
            <person name="Pitluck S."/>
            <person name="Liolios K."/>
            <person name="Ivanova N."/>
            <person name="Tapia R."/>
            <person name="Han C."/>
            <person name="Bruce D."/>
            <person name="Goodwin L."/>
            <person name="Pati A."/>
            <person name="Chen A."/>
            <person name="Palaniappan K."/>
            <person name="Land M."/>
            <person name="Hauser L."/>
            <person name="Chang Y.J."/>
            <person name="Jeffries C.D."/>
            <person name="Detter J.C."/>
            <person name="Rohde M."/>
            <person name="Brambilla E."/>
            <person name="Spring S."/>
            <person name="Goker M."/>
            <person name="Sikorski J."/>
            <person name="Woyke T."/>
            <person name="Bristow J."/>
            <person name="Eisen J.A."/>
            <person name="Markowitz V."/>
            <person name="Hugenholtz P."/>
            <person name="Klenk H.P."/>
            <person name="Kyrpides N.C."/>
        </authorList>
    </citation>
    <scope>NUCLEOTIDE SEQUENCE [LARGE SCALE GENOMIC DNA]</scope>
    <source>
        <strain evidence="2">DSM 11293 / JCM 15392 / SEBR 4228</strain>
    </source>
</reference>